<dbReference type="Proteomes" id="UP000234966">
    <property type="component" value="Unassembled WGS sequence"/>
</dbReference>
<accession>A0A2N6M2Q1</accession>
<dbReference type="EMBL" id="NMQI01000447">
    <property type="protein sequence ID" value="PMB41050.1"/>
    <property type="molecule type" value="Genomic_DNA"/>
</dbReference>
<proteinExistence type="predicted"/>
<sequence length="66" mass="7638">MEEKMQKLKTQTPQKVTESIQLFEELTDSETEKICGGVTELSLDEYKADFKFAKIEFTADFITLKI</sequence>
<comment type="caution">
    <text evidence="1">The sequence shown here is derived from an EMBL/GenBank/DDBJ whole genome shotgun (WGS) entry which is preliminary data.</text>
</comment>
<reference evidence="1 2" key="1">
    <citation type="submission" date="2017-07" db="EMBL/GenBank/DDBJ databases">
        <title>Genomes of Fischerella (Mastigocladus) sp. strains.</title>
        <authorList>
            <person name="Miller S.R."/>
        </authorList>
    </citation>
    <scope>NUCLEOTIDE SEQUENCE [LARGE SCALE GENOMIC DNA]</scope>
    <source>
        <strain evidence="1 2">CCMEE 5330</strain>
    </source>
</reference>
<gene>
    <name evidence="1" type="ORF">CEN41_18170</name>
</gene>
<evidence type="ECO:0000313" key="2">
    <source>
        <dbReference type="Proteomes" id="UP000234966"/>
    </source>
</evidence>
<protein>
    <recommendedName>
        <fullName evidence="3">Bacteriocin</fullName>
    </recommendedName>
</protein>
<evidence type="ECO:0000313" key="1">
    <source>
        <dbReference type="EMBL" id="PMB41050.1"/>
    </source>
</evidence>
<name>A0A2N6M2Q1_9CYAN</name>
<dbReference type="AlphaFoldDB" id="A0A2N6M2Q1"/>
<organism evidence="1 2">
    <name type="scientific">Fischerella thermalis CCMEE 5330</name>
    <dbReference type="NCBI Taxonomy" id="2019670"/>
    <lineage>
        <taxon>Bacteria</taxon>
        <taxon>Bacillati</taxon>
        <taxon>Cyanobacteriota</taxon>
        <taxon>Cyanophyceae</taxon>
        <taxon>Nostocales</taxon>
        <taxon>Hapalosiphonaceae</taxon>
        <taxon>Fischerella</taxon>
    </lineage>
</organism>
<evidence type="ECO:0008006" key="3">
    <source>
        <dbReference type="Google" id="ProtNLM"/>
    </source>
</evidence>